<dbReference type="AlphaFoldDB" id="I1A4K6"/>
<evidence type="ECO:0000256" key="7">
    <source>
        <dbReference type="ARBA" id="ARBA00023136"/>
    </source>
</evidence>
<dbReference type="InterPro" id="IPR027417">
    <property type="entry name" value="P-loop_NTPase"/>
</dbReference>
<dbReference type="InterPro" id="IPR003593">
    <property type="entry name" value="AAA+_ATPase"/>
</dbReference>
<keyword evidence="4" id="KW-0547">Nucleotide-binding</keyword>
<dbReference type="PROSITE" id="PS50893">
    <property type="entry name" value="ABC_TRANSPORTER_2"/>
    <property type="match status" value="1"/>
</dbReference>
<accession>I1A4K6</accession>
<dbReference type="SUPFAM" id="SSF90123">
    <property type="entry name" value="ABC transporter transmembrane region"/>
    <property type="match status" value="1"/>
</dbReference>
<dbReference type="PANTHER" id="PTHR43394">
    <property type="entry name" value="ATP-DEPENDENT PERMEASE MDL1, MITOCHONDRIAL"/>
    <property type="match status" value="1"/>
</dbReference>
<dbReference type="Proteomes" id="UP000006229">
    <property type="component" value="Unassembled WGS sequence"/>
</dbReference>
<dbReference type="Gene3D" id="1.20.1560.10">
    <property type="entry name" value="ABC transporter type 1, transmembrane domain"/>
    <property type="match status" value="2"/>
</dbReference>
<name>I1A4K6_9BACT</name>
<evidence type="ECO:0000256" key="2">
    <source>
        <dbReference type="ARBA" id="ARBA00005417"/>
    </source>
</evidence>
<dbReference type="InterPro" id="IPR003439">
    <property type="entry name" value="ABC_transporter-like_ATP-bd"/>
</dbReference>
<evidence type="ECO:0000256" key="5">
    <source>
        <dbReference type="ARBA" id="ARBA00022840"/>
    </source>
</evidence>
<dbReference type="InterPro" id="IPR039421">
    <property type="entry name" value="Type_1_exporter"/>
</dbReference>
<dbReference type="GO" id="GO:0005886">
    <property type="term" value="C:plasma membrane"/>
    <property type="evidence" value="ECO:0007669"/>
    <property type="project" value="UniProtKB-SubCell"/>
</dbReference>
<comment type="caution">
    <text evidence="11">The sequence shown here is derived from an EMBL/GenBank/DDBJ whole genome shotgun (WGS) entry which is preliminary data.</text>
</comment>
<keyword evidence="5 11" id="KW-0067">ATP-binding</keyword>
<dbReference type="EMBL" id="AJFU01000006">
    <property type="protein sequence ID" value="EIE41427.1"/>
    <property type="molecule type" value="Genomic_DNA"/>
</dbReference>
<feature type="transmembrane region" description="Helical" evidence="8">
    <location>
        <begin position="74"/>
        <end position="94"/>
    </location>
</feature>
<dbReference type="FunFam" id="3.40.50.300:FF:000218">
    <property type="entry name" value="Multidrug ABC transporter ATP-binding protein"/>
    <property type="match status" value="1"/>
</dbReference>
<dbReference type="PATRIC" id="fig|1131455.3.peg.602"/>
<evidence type="ECO:0000256" key="3">
    <source>
        <dbReference type="ARBA" id="ARBA00022692"/>
    </source>
</evidence>
<keyword evidence="6 8" id="KW-1133">Transmembrane helix</keyword>
<dbReference type="CDD" id="cd18547">
    <property type="entry name" value="ABC_6TM_Tm288_like"/>
    <property type="match status" value="1"/>
</dbReference>
<evidence type="ECO:0000256" key="4">
    <source>
        <dbReference type="ARBA" id="ARBA00022741"/>
    </source>
</evidence>
<feature type="transmembrane region" description="Helical" evidence="8">
    <location>
        <begin position="27"/>
        <end position="54"/>
    </location>
</feature>
<sequence>MKKTDKVSSWQAIKLLFSFAKDFKSTIIWGTIFSLINAVAYIAGSFLIGAIVSIFFQPIAENQQRFEDFDMTKFIIFLSSLAGCYIIYGIFRYLETRFFVKVSFGAAANIRKKLISKMLKLNIGFYDKNKAGDLISTIIVDVTNIAFSLNQVFSAVVNAAINIFLAVIIMFLVSAKLTLIVIPLTLIMFSGVILLIKKSQPHFVQVRNAFGKLNSFVEETLSNTKITNSFEKQKPLLNQLQSITKEIRDTAFKSDLISRSFETIYNVMSNSIILIITGIATLFFFNKEPIWGIPGIIGDPTSIATPGLIVTYISLNWNFLGPFQNALGTIFGAQTGVASTTRVAKLLEEKEPIIKNQKIKIVKVAFNEETNEFIETNNEDLFGFYAWKFFNNETNKYELKSVKGTVEFENVYFKYLEESEKYQLNNASFKAERGQKIAIVGPTGAGKTTIINLLSKYYDYNKGSIKIDGFELNEIDTNNLRDIMTIVLQDSFLFNETIIDNLKVSNPNATEEEIIKAAKMTKAHDFILGMENGYRTLIENNGANISQGQRQLLSLTRAILSNRNILILDEATSNIDSSTEMFVQESMLHLMEYKTSFIIAHRLSTIKNADVIIVVDNGEIIEQGNHQSLIDQKGFYYNLYQSQFEGNKD</sequence>
<dbReference type="SUPFAM" id="SSF52540">
    <property type="entry name" value="P-loop containing nucleoside triphosphate hydrolases"/>
    <property type="match status" value="1"/>
</dbReference>
<evidence type="ECO:0000256" key="6">
    <source>
        <dbReference type="ARBA" id="ARBA00022989"/>
    </source>
</evidence>
<evidence type="ECO:0000256" key="8">
    <source>
        <dbReference type="SAM" id="Phobius"/>
    </source>
</evidence>
<dbReference type="GO" id="GO:0005524">
    <property type="term" value="F:ATP binding"/>
    <property type="evidence" value="ECO:0007669"/>
    <property type="project" value="UniProtKB-KW"/>
</dbReference>
<feature type="domain" description="ABC transmembrane type-1" evidence="10">
    <location>
        <begin position="28"/>
        <end position="335"/>
    </location>
</feature>
<dbReference type="Pfam" id="PF00005">
    <property type="entry name" value="ABC_tran"/>
    <property type="match status" value="1"/>
</dbReference>
<dbReference type="GO" id="GO:0016887">
    <property type="term" value="F:ATP hydrolysis activity"/>
    <property type="evidence" value="ECO:0007669"/>
    <property type="project" value="InterPro"/>
</dbReference>
<dbReference type="Pfam" id="PF00664">
    <property type="entry name" value="ABC_membrane"/>
    <property type="match status" value="1"/>
</dbReference>
<dbReference type="GO" id="GO:0015421">
    <property type="term" value="F:ABC-type oligopeptide transporter activity"/>
    <property type="evidence" value="ECO:0007669"/>
    <property type="project" value="TreeGrafter"/>
</dbReference>
<comment type="similarity">
    <text evidence="2">Belongs to the ABC transporter superfamily.</text>
</comment>
<dbReference type="RefSeq" id="WP_004796895.1">
    <property type="nucleotide sequence ID" value="NZ_AJFU01000006.1"/>
</dbReference>
<evidence type="ECO:0000313" key="11">
    <source>
        <dbReference type="EMBL" id="EIE41427.1"/>
    </source>
</evidence>
<protein>
    <submittedName>
        <fullName evidence="11">Multidrug/protein/lipid ABC exporter, ATP-binding/permease protein MsbA</fullName>
    </submittedName>
</protein>
<keyword evidence="12" id="KW-1185">Reference proteome</keyword>
<evidence type="ECO:0000259" key="9">
    <source>
        <dbReference type="PROSITE" id="PS50893"/>
    </source>
</evidence>
<dbReference type="OrthoDB" id="383768at2"/>
<dbReference type="InterPro" id="IPR011527">
    <property type="entry name" value="ABC1_TM_dom"/>
</dbReference>
<comment type="subcellular location">
    <subcellularLocation>
        <location evidence="1">Cell membrane</location>
        <topology evidence="1">Multi-pass membrane protein</topology>
    </subcellularLocation>
</comment>
<dbReference type="InterPro" id="IPR036640">
    <property type="entry name" value="ABC1_TM_sf"/>
</dbReference>
<feature type="domain" description="ABC transporter" evidence="9">
    <location>
        <begin position="406"/>
        <end position="642"/>
    </location>
</feature>
<feature type="transmembrane region" description="Helical" evidence="8">
    <location>
        <begin position="179"/>
        <end position="196"/>
    </location>
</feature>
<dbReference type="PROSITE" id="PS50929">
    <property type="entry name" value="ABC_TM1F"/>
    <property type="match status" value="1"/>
</dbReference>
<proteinExistence type="inferred from homology"/>
<evidence type="ECO:0000256" key="1">
    <source>
        <dbReference type="ARBA" id="ARBA00004651"/>
    </source>
</evidence>
<gene>
    <name evidence="11" type="ORF">MCANUFG4_03000</name>
</gene>
<feature type="transmembrane region" description="Helical" evidence="8">
    <location>
        <begin position="263"/>
        <end position="285"/>
    </location>
</feature>
<dbReference type="SMART" id="SM00382">
    <property type="entry name" value="AAA"/>
    <property type="match status" value="1"/>
</dbReference>
<dbReference type="Gene3D" id="3.40.50.300">
    <property type="entry name" value="P-loop containing nucleotide triphosphate hydrolases"/>
    <property type="match status" value="1"/>
</dbReference>
<dbReference type="PANTHER" id="PTHR43394:SF1">
    <property type="entry name" value="ATP-BINDING CASSETTE SUB-FAMILY B MEMBER 10, MITOCHONDRIAL"/>
    <property type="match status" value="1"/>
</dbReference>
<evidence type="ECO:0000313" key="12">
    <source>
        <dbReference type="Proteomes" id="UP000006229"/>
    </source>
</evidence>
<keyword evidence="3 8" id="KW-0812">Transmembrane</keyword>
<reference evidence="11 12" key="1">
    <citation type="journal article" date="2012" name="J. Bacteriol.">
        <title>Genome annotation of five Mycoplasma canis strains.</title>
        <authorList>
            <person name="Brown D.R."/>
            <person name="May M."/>
            <person name="Michaels D.L."/>
            <person name="Barbet A.F."/>
        </authorList>
    </citation>
    <scope>NUCLEOTIDE SEQUENCE [LARGE SCALE GENOMIC DNA]</scope>
    <source>
        <strain evidence="11 12">UFG4</strain>
    </source>
</reference>
<feature type="transmembrane region" description="Helical" evidence="8">
    <location>
        <begin position="152"/>
        <end position="173"/>
    </location>
</feature>
<evidence type="ECO:0000259" key="10">
    <source>
        <dbReference type="PROSITE" id="PS50929"/>
    </source>
</evidence>
<keyword evidence="7 8" id="KW-0472">Membrane</keyword>
<organism evidence="11 12">
    <name type="scientific">Mycoplasmopsis canis UFG4</name>
    <dbReference type="NCBI Taxonomy" id="1131455"/>
    <lineage>
        <taxon>Bacteria</taxon>
        <taxon>Bacillati</taxon>
        <taxon>Mycoplasmatota</taxon>
        <taxon>Mycoplasmoidales</taxon>
        <taxon>Metamycoplasmataceae</taxon>
        <taxon>Mycoplasmopsis</taxon>
    </lineage>
</organism>